<keyword evidence="2 6" id="KW-0645">Protease</keyword>
<proteinExistence type="inferred from homology"/>
<dbReference type="PRINTS" id="PR00839">
    <property type="entry name" value="V8PROTEASE"/>
</dbReference>
<dbReference type="Pfam" id="PF00089">
    <property type="entry name" value="Trypsin"/>
    <property type="match status" value="1"/>
</dbReference>
<evidence type="ECO:0000313" key="9">
    <source>
        <dbReference type="Proteomes" id="UP001501442"/>
    </source>
</evidence>
<dbReference type="PROSITE" id="PS00134">
    <property type="entry name" value="TRYPSIN_HIS"/>
    <property type="match status" value="1"/>
</dbReference>
<dbReference type="EC" id="3.4.21.-" evidence="6"/>
<dbReference type="SUPFAM" id="SSF50494">
    <property type="entry name" value="Trypsin-like serine proteases"/>
    <property type="match status" value="1"/>
</dbReference>
<evidence type="ECO:0000256" key="3">
    <source>
        <dbReference type="ARBA" id="ARBA00022729"/>
    </source>
</evidence>
<dbReference type="InterPro" id="IPR043504">
    <property type="entry name" value="Peptidase_S1_PA_chymotrypsin"/>
</dbReference>
<protein>
    <recommendedName>
        <fullName evidence="6">Serine protease</fullName>
        <ecNumber evidence="6">3.4.21.-</ecNumber>
    </recommendedName>
</protein>
<evidence type="ECO:0000256" key="1">
    <source>
        <dbReference type="ARBA" id="ARBA00008764"/>
    </source>
</evidence>
<dbReference type="InterPro" id="IPR009003">
    <property type="entry name" value="Peptidase_S1_PA"/>
</dbReference>
<organism evidence="8 9">
    <name type="scientific">Actinoallomurus vinaceus</name>
    <dbReference type="NCBI Taxonomy" id="1080074"/>
    <lineage>
        <taxon>Bacteria</taxon>
        <taxon>Bacillati</taxon>
        <taxon>Actinomycetota</taxon>
        <taxon>Actinomycetes</taxon>
        <taxon>Streptosporangiales</taxon>
        <taxon>Thermomonosporaceae</taxon>
        <taxon>Actinoallomurus</taxon>
    </lineage>
</organism>
<evidence type="ECO:0000256" key="2">
    <source>
        <dbReference type="ARBA" id="ARBA00022670"/>
    </source>
</evidence>
<dbReference type="Gene3D" id="2.40.10.10">
    <property type="entry name" value="Trypsin-like serine proteases"/>
    <property type="match status" value="2"/>
</dbReference>
<accession>A0ABP8U7W8</accession>
<dbReference type="InterPro" id="IPR018114">
    <property type="entry name" value="TRYPSIN_HIS"/>
</dbReference>
<name>A0ABP8U7W8_9ACTN</name>
<comment type="caution">
    <text evidence="8">The sequence shown here is derived from an EMBL/GenBank/DDBJ whole genome shotgun (WGS) entry which is preliminary data.</text>
</comment>
<sequence>MLHKFPLALTAAACVVASSGIARADSVTPRPQPTGRPIKVDTGSLNSTKAEAEATIRYWTKTRLLKNSPSTEAPSPKSSDPADPVPTVGRIVFPGFNCTATVVGSDLVLTAAHCVKRYGVPIGKLGAFVPQYSGGNGPLGNWPLADYYIDSRWGIADNPRYDYALVRLSATGHDYHLGDKTGSVRMSADPFKAGERVDLLGYPGDQDVPYRCKTPVSSVKFSGVDYWKVDCASYTDGVSGTSFQHYQSAPWNTTTIGAVVGGYQEGGSTVETSYGSQWDSSIYTLWQQANAGSTAS</sequence>
<dbReference type="EMBL" id="BAABHK010000003">
    <property type="protein sequence ID" value="GAA4624958.1"/>
    <property type="molecule type" value="Genomic_DNA"/>
</dbReference>
<dbReference type="InterPro" id="IPR050966">
    <property type="entry name" value="Glutamyl_endopeptidase"/>
</dbReference>
<dbReference type="InterPro" id="IPR001254">
    <property type="entry name" value="Trypsin_dom"/>
</dbReference>
<feature type="chain" id="PRO_5044955797" description="Serine protease" evidence="6">
    <location>
        <begin position="25"/>
        <end position="296"/>
    </location>
</feature>
<reference evidence="9" key="1">
    <citation type="journal article" date="2019" name="Int. J. Syst. Evol. Microbiol.">
        <title>The Global Catalogue of Microorganisms (GCM) 10K type strain sequencing project: providing services to taxonomists for standard genome sequencing and annotation.</title>
        <authorList>
            <consortium name="The Broad Institute Genomics Platform"/>
            <consortium name="The Broad Institute Genome Sequencing Center for Infectious Disease"/>
            <person name="Wu L."/>
            <person name="Ma J."/>
        </authorList>
    </citation>
    <scope>NUCLEOTIDE SEQUENCE [LARGE SCALE GENOMIC DNA]</scope>
    <source>
        <strain evidence="9">JCM 17939</strain>
    </source>
</reference>
<evidence type="ECO:0000256" key="4">
    <source>
        <dbReference type="ARBA" id="ARBA00022801"/>
    </source>
</evidence>
<gene>
    <name evidence="8" type="ORF">GCM10023196_027240</name>
</gene>
<keyword evidence="5 6" id="KW-0720">Serine protease</keyword>
<keyword evidence="3 6" id="KW-0732">Signal</keyword>
<keyword evidence="4 6" id="KW-0378">Hydrolase</keyword>
<feature type="signal peptide" evidence="6">
    <location>
        <begin position="1"/>
        <end position="24"/>
    </location>
</feature>
<feature type="domain" description="Peptidase S1" evidence="7">
    <location>
        <begin position="92"/>
        <end position="244"/>
    </location>
</feature>
<comment type="similarity">
    <text evidence="1 6">Belongs to the peptidase S1B family.</text>
</comment>
<evidence type="ECO:0000256" key="5">
    <source>
        <dbReference type="ARBA" id="ARBA00022825"/>
    </source>
</evidence>
<dbReference type="Proteomes" id="UP001501442">
    <property type="component" value="Unassembled WGS sequence"/>
</dbReference>
<evidence type="ECO:0000256" key="6">
    <source>
        <dbReference type="RuleBase" id="RU004296"/>
    </source>
</evidence>
<dbReference type="InterPro" id="IPR008256">
    <property type="entry name" value="Peptidase_S1B"/>
</dbReference>
<keyword evidence="9" id="KW-1185">Reference proteome</keyword>
<evidence type="ECO:0000259" key="7">
    <source>
        <dbReference type="Pfam" id="PF00089"/>
    </source>
</evidence>
<dbReference type="PANTHER" id="PTHR15462:SF8">
    <property type="entry name" value="SERINE PROTEASE"/>
    <property type="match status" value="1"/>
</dbReference>
<dbReference type="PANTHER" id="PTHR15462">
    <property type="entry name" value="SERINE PROTEASE"/>
    <property type="match status" value="1"/>
</dbReference>
<evidence type="ECO:0000313" key="8">
    <source>
        <dbReference type="EMBL" id="GAA4624958.1"/>
    </source>
</evidence>